<feature type="compositionally biased region" description="Polar residues" evidence="3">
    <location>
        <begin position="901"/>
        <end position="925"/>
    </location>
</feature>
<feature type="coiled-coil region" evidence="2">
    <location>
        <begin position="374"/>
        <end position="401"/>
    </location>
</feature>
<dbReference type="SMART" id="SM00105">
    <property type="entry name" value="ArfGap"/>
    <property type="match status" value="1"/>
</dbReference>
<comment type="caution">
    <text evidence="5">The sequence shown here is derived from an EMBL/GenBank/DDBJ whole genome shotgun (WGS) entry which is preliminary data.</text>
</comment>
<dbReference type="EMBL" id="JAGRRH010000024">
    <property type="protein sequence ID" value="KAG7343218.1"/>
    <property type="molecule type" value="Genomic_DNA"/>
</dbReference>
<accession>A0A9K3KHZ7</accession>
<feature type="compositionally biased region" description="Polar residues" evidence="3">
    <location>
        <begin position="765"/>
        <end position="791"/>
    </location>
</feature>
<evidence type="ECO:0000313" key="6">
    <source>
        <dbReference type="Proteomes" id="UP000693970"/>
    </source>
</evidence>
<dbReference type="PANTHER" id="PTHR46220">
    <property type="entry name" value="ADP-RIBOSYLATION FACTOR GTPASE-ACTIVATING PROTEIN AGD12"/>
    <property type="match status" value="1"/>
</dbReference>
<keyword evidence="1" id="KW-0863">Zinc-finger</keyword>
<dbReference type="InterPro" id="IPR001164">
    <property type="entry name" value="ArfGAP_dom"/>
</dbReference>
<dbReference type="InterPro" id="IPR001943">
    <property type="entry name" value="UVR_dom"/>
</dbReference>
<feature type="region of interest" description="Disordered" evidence="3">
    <location>
        <begin position="510"/>
        <end position="791"/>
    </location>
</feature>
<dbReference type="Proteomes" id="UP000693970">
    <property type="component" value="Unassembled WGS sequence"/>
</dbReference>
<feature type="region of interest" description="Disordered" evidence="3">
    <location>
        <begin position="297"/>
        <end position="326"/>
    </location>
</feature>
<dbReference type="PROSITE" id="PS50115">
    <property type="entry name" value="ARFGAP"/>
    <property type="match status" value="1"/>
</dbReference>
<feature type="compositionally biased region" description="Low complexity" evidence="3">
    <location>
        <begin position="520"/>
        <end position="532"/>
    </location>
</feature>
<proteinExistence type="predicted"/>
<dbReference type="Pfam" id="PF01412">
    <property type="entry name" value="ArfGap"/>
    <property type="match status" value="1"/>
</dbReference>
<evidence type="ECO:0000313" key="5">
    <source>
        <dbReference type="EMBL" id="KAG7343218.1"/>
    </source>
</evidence>
<feature type="compositionally biased region" description="Basic and acidic residues" evidence="3">
    <location>
        <begin position="510"/>
        <end position="519"/>
    </location>
</feature>
<gene>
    <name evidence="5" type="ORF">IV203_021163</name>
</gene>
<evidence type="ECO:0000256" key="3">
    <source>
        <dbReference type="SAM" id="MobiDB-lite"/>
    </source>
</evidence>
<name>A0A9K3KHZ7_9STRA</name>
<reference evidence="5" key="2">
    <citation type="submission" date="2021-04" db="EMBL/GenBank/DDBJ databases">
        <authorList>
            <person name="Podell S."/>
        </authorList>
    </citation>
    <scope>NUCLEOTIDE SEQUENCE</scope>
    <source>
        <strain evidence="5">Hildebrandi</strain>
    </source>
</reference>
<dbReference type="CDD" id="cd08204">
    <property type="entry name" value="ArfGap"/>
    <property type="match status" value="1"/>
</dbReference>
<evidence type="ECO:0000256" key="1">
    <source>
        <dbReference type="PROSITE-ProRule" id="PRU00288"/>
    </source>
</evidence>
<dbReference type="GO" id="GO:0005543">
    <property type="term" value="F:phospholipid binding"/>
    <property type="evidence" value="ECO:0007669"/>
    <property type="project" value="InterPro"/>
</dbReference>
<keyword evidence="1" id="KW-0862">Zinc</keyword>
<evidence type="ECO:0000256" key="2">
    <source>
        <dbReference type="SAM" id="Coils"/>
    </source>
</evidence>
<dbReference type="OrthoDB" id="73919at2759"/>
<organism evidence="5 6">
    <name type="scientific">Nitzschia inconspicua</name>
    <dbReference type="NCBI Taxonomy" id="303405"/>
    <lineage>
        <taxon>Eukaryota</taxon>
        <taxon>Sar</taxon>
        <taxon>Stramenopiles</taxon>
        <taxon>Ochrophyta</taxon>
        <taxon>Bacillariophyta</taxon>
        <taxon>Bacillariophyceae</taxon>
        <taxon>Bacillariophycidae</taxon>
        <taxon>Bacillariales</taxon>
        <taxon>Bacillariaceae</taxon>
        <taxon>Nitzschia</taxon>
    </lineage>
</organism>
<feature type="compositionally biased region" description="Acidic residues" evidence="3">
    <location>
        <begin position="254"/>
        <end position="273"/>
    </location>
</feature>
<feature type="compositionally biased region" description="Basic residues" evidence="3">
    <location>
        <begin position="551"/>
        <end position="566"/>
    </location>
</feature>
<dbReference type="InterPro" id="IPR044518">
    <property type="entry name" value="ARF_GAP_AGD11/12/13"/>
</dbReference>
<feature type="compositionally biased region" description="Basic and acidic residues" evidence="3">
    <location>
        <begin position="644"/>
        <end position="690"/>
    </location>
</feature>
<evidence type="ECO:0000259" key="4">
    <source>
        <dbReference type="PROSITE" id="PS50115"/>
    </source>
</evidence>
<feature type="compositionally biased region" description="Basic and acidic residues" evidence="3">
    <location>
        <begin position="952"/>
        <end position="962"/>
    </location>
</feature>
<keyword evidence="6" id="KW-1185">Reference proteome</keyword>
<sequence>MSSFHTHGGTSFSGEEDSNHVVARTRLRALTDSTCADCSSTRPSWASLLKTPQNAGQVPNNVSTIAAFVCYHCAAHHRSLGTHICRVKSCTLDDWNDKELWAADIGGNQRVNAIFEALLNATDNKPTQHSTSDERMNFIRDKYVNHKYLDAANYKLCRAKRTQSVGFEEDESIISGSFSAIKSPTTSQSSRRSLSSLSTPQIIMPSFFFTPTSTAKQDEEEEDMFADSATTTSDLFGYGRSSPTKRRSSSFDGEIIDEGEEDDDSDQDEDDSEIPYPKLAQSVSNFSAFEMSSDFCPKGNPINRPTPLRKKAHDPMMHSSSGEMENLRRQKEEALESEDYMKAAQIKRQMAALLNPSSNAEIESLESLKKLAVRQEDYIRAAELKARIEELRNQRRTSRQLLVESSLNSAIASPMMKSQKTQRDSLDNFFGRNQSEEMNATQQTIQNGHVEAEEADDIEDGSFLIHGNESNLINNFENQPEDASHRFSRSIAEASQHSKLDTLGFVVDKTDSKDDKKDSTTSSPKYSDSSSSRRTRRAPVRDPVRDGSGIKKSRSCSRTKREKLRRTSSSSNSNVNEKRQEKTKIQNQDGRTNDDPQRRYGSSNKEKKSIRSGEQLHRSKIRERSNSRERKENRKDRKSRGRSKSQDRKTHHKEKQDRERPKSQDRKSSQKNTRERSYSNERRSDKDRQARNRSKSRDRKITEKNSRTGRASKVATENTVSRNRSKSRSNRDLRRKSQLNKPIDNPEVRRSTSFIYPANGIPFSSPKSKQFSTSIPTCSMYSPTGSQGNRDSSFRRKMMEATGIDKPIHNTSNTTDDISVDESFKTFASETVQSAHQRGSAGRVSMSRRNLESDSPSYDVSPKGSHSLHLNRRALTDSFGFGETSQKENFFATKLPFASPSTSTVSGGAGKRSSTAGFETPSAEQFSKRQLKMGSPVGVEDFPQIATPNSLSRKESLTEKYKQEVERTVNRLERLRELKRHRVGVISK</sequence>
<dbReference type="GO" id="GO:0005096">
    <property type="term" value="F:GTPase activator activity"/>
    <property type="evidence" value="ECO:0007669"/>
    <property type="project" value="InterPro"/>
</dbReference>
<protein>
    <submittedName>
        <fullName evidence="5">GTPase activating protein</fullName>
    </submittedName>
</protein>
<feature type="domain" description="Arf-GAP" evidence="4">
    <location>
        <begin position="19"/>
        <end position="156"/>
    </location>
</feature>
<keyword evidence="2" id="KW-0175">Coiled coil</keyword>
<feature type="compositionally biased region" description="Basic and acidic residues" evidence="3">
    <location>
        <begin position="591"/>
        <end position="635"/>
    </location>
</feature>
<feature type="region of interest" description="Disordered" evidence="3">
    <location>
        <begin position="830"/>
        <end position="866"/>
    </location>
</feature>
<dbReference type="GO" id="GO:0008270">
    <property type="term" value="F:zinc ion binding"/>
    <property type="evidence" value="ECO:0007669"/>
    <property type="project" value="UniProtKB-KW"/>
</dbReference>
<dbReference type="PANTHER" id="PTHR46220:SF1">
    <property type="entry name" value="ADP-RIBOSYLATION FACTOR GTPASE-ACTIVATING PROTEIN AGD12"/>
    <property type="match status" value="1"/>
</dbReference>
<dbReference type="Pfam" id="PF02151">
    <property type="entry name" value="UVR"/>
    <property type="match status" value="1"/>
</dbReference>
<keyword evidence="1" id="KW-0479">Metal-binding</keyword>
<feature type="region of interest" description="Disordered" evidence="3">
    <location>
        <begin position="901"/>
        <end position="962"/>
    </location>
</feature>
<feature type="region of interest" description="Disordered" evidence="3">
    <location>
        <begin position="213"/>
        <end position="274"/>
    </location>
</feature>
<feature type="compositionally biased region" description="Basic and acidic residues" evidence="3">
    <location>
        <begin position="539"/>
        <end position="549"/>
    </location>
</feature>
<reference evidence="5" key="1">
    <citation type="journal article" date="2021" name="Sci. Rep.">
        <title>Diploid genomic architecture of Nitzschia inconspicua, an elite biomass production diatom.</title>
        <authorList>
            <person name="Oliver A."/>
            <person name="Podell S."/>
            <person name="Pinowska A."/>
            <person name="Traller J.C."/>
            <person name="Smith S.R."/>
            <person name="McClure R."/>
            <person name="Beliaev A."/>
            <person name="Bohutskyi P."/>
            <person name="Hill E.A."/>
            <person name="Rabines A."/>
            <person name="Zheng H."/>
            <person name="Allen L.Z."/>
            <person name="Kuo A."/>
            <person name="Grigoriev I.V."/>
            <person name="Allen A.E."/>
            <person name="Hazlebeck D."/>
            <person name="Allen E.E."/>
        </authorList>
    </citation>
    <scope>NUCLEOTIDE SEQUENCE</scope>
    <source>
        <strain evidence="5">Hildebrandi</strain>
    </source>
</reference>
<dbReference type="AlphaFoldDB" id="A0A9K3KHZ7"/>
<feature type="compositionally biased region" description="Basic residues" evidence="3">
    <location>
        <begin position="723"/>
        <end position="738"/>
    </location>
</feature>